<evidence type="ECO:0000256" key="5">
    <source>
        <dbReference type="SAM" id="Phobius"/>
    </source>
</evidence>
<reference evidence="8" key="1">
    <citation type="submission" date="2021-01" db="EMBL/GenBank/DDBJ databases">
        <authorList>
            <person name="Zahm M."/>
            <person name="Roques C."/>
            <person name="Cabau C."/>
            <person name="Klopp C."/>
            <person name="Donnadieu C."/>
            <person name="Jouanno E."/>
            <person name="Lampietro C."/>
            <person name="Louis A."/>
            <person name="Herpin A."/>
            <person name="Echchiki A."/>
            <person name="Berthelot C."/>
            <person name="Parey E."/>
            <person name="Roest-Crollius H."/>
            <person name="Braasch I."/>
            <person name="Postlethwait J."/>
            <person name="Bobe J."/>
            <person name="Montfort J."/>
            <person name="Bouchez O."/>
            <person name="Begum T."/>
            <person name="Mejri S."/>
            <person name="Adams A."/>
            <person name="Chen W.-J."/>
            <person name="Guiguen Y."/>
        </authorList>
    </citation>
    <scope>NUCLEOTIDE SEQUENCE</scope>
    <source>
        <tissue evidence="8">Blood</tissue>
    </source>
</reference>
<dbReference type="SUPFAM" id="SSF110296">
    <property type="entry name" value="Oligoxyloglucan reducing end-specific cellobiohydrolase"/>
    <property type="match status" value="1"/>
</dbReference>
<dbReference type="GO" id="GO:0016050">
    <property type="term" value="P:vesicle organization"/>
    <property type="evidence" value="ECO:0007669"/>
    <property type="project" value="TreeGrafter"/>
</dbReference>
<evidence type="ECO:0000256" key="4">
    <source>
        <dbReference type="ARBA" id="ARBA00023180"/>
    </source>
</evidence>
<comment type="subcellular location">
    <subcellularLocation>
        <location evidence="1">Membrane</location>
    </subcellularLocation>
</comment>
<dbReference type="SMART" id="SM00602">
    <property type="entry name" value="VPS10"/>
    <property type="match status" value="1"/>
</dbReference>
<accession>A0A8T3D0B4</accession>
<comment type="caution">
    <text evidence="8">The sequence shown here is derived from an EMBL/GenBank/DDBJ whole genome shotgun (WGS) entry which is preliminary data.</text>
</comment>
<dbReference type="Pfam" id="PF15902">
    <property type="entry name" value="Sortilin-Vps10"/>
    <property type="match status" value="1"/>
</dbReference>
<dbReference type="AlphaFoldDB" id="A0A8T3D0B4"/>
<evidence type="ECO:0000313" key="9">
    <source>
        <dbReference type="Proteomes" id="UP000829720"/>
    </source>
</evidence>
<keyword evidence="2" id="KW-0677">Repeat</keyword>
<dbReference type="OrthoDB" id="443634at2759"/>
<dbReference type="InterPro" id="IPR031778">
    <property type="entry name" value="Sortilin_N"/>
</dbReference>
<dbReference type="InterPro" id="IPR031777">
    <property type="entry name" value="Sortilin_C"/>
</dbReference>
<evidence type="ECO:0000256" key="6">
    <source>
        <dbReference type="SAM" id="SignalP"/>
    </source>
</evidence>
<dbReference type="Pfam" id="PF15901">
    <property type="entry name" value="Sortilin_C"/>
    <property type="match status" value="1"/>
</dbReference>
<feature type="transmembrane region" description="Helical" evidence="5">
    <location>
        <begin position="711"/>
        <end position="733"/>
    </location>
</feature>
<dbReference type="GO" id="GO:0016020">
    <property type="term" value="C:membrane"/>
    <property type="evidence" value="ECO:0007669"/>
    <property type="project" value="UniProtKB-SubCell"/>
</dbReference>
<evidence type="ECO:0000256" key="3">
    <source>
        <dbReference type="ARBA" id="ARBA00023136"/>
    </source>
</evidence>
<gene>
    <name evidence="8" type="ORF">AGOR_G00181550</name>
</gene>
<protein>
    <recommendedName>
        <fullName evidence="7">VPS10 domain-containing protein</fullName>
    </recommendedName>
</protein>
<dbReference type="Gene3D" id="2.130.10.10">
    <property type="entry name" value="YVTN repeat-like/Quinoprotein amine dehydrogenase"/>
    <property type="match status" value="1"/>
</dbReference>
<dbReference type="InterPro" id="IPR050310">
    <property type="entry name" value="VPS10-sortilin"/>
</dbReference>
<feature type="chain" id="PRO_5035889054" description="VPS10 domain-containing protein" evidence="6">
    <location>
        <begin position="23"/>
        <end position="784"/>
    </location>
</feature>
<dbReference type="PANTHER" id="PTHR12106:SF46">
    <property type="entry name" value="SORTILIN ISOFORM X1"/>
    <property type="match status" value="1"/>
</dbReference>
<dbReference type="GO" id="GO:0006897">
    <property type="term" value="P:endocytosis"/>
    <property type="evidence" value="ECO:0007669"/>
    <property type="project" value="TreeGrafter"/>
</dbReference>
<name>A0A8T3D0B4_9TELE</name>
<evidence type="ECO:0000313" key="8">
    <source>
        <dbReference type="EMBL" id="KAI1888098.1"/>
    </source>
</evidence>
<keyword evidence="5" id="KW-1133">Transmembrane helix</keyword>
<dbReference type="GO" id="GO:0006895">
    <property type="term" value="P:Golgi to endosome transport"/>
    <property type="evidence" value="ECO:0007669"/>
    <property type="project" value="TreeGrafter"/>
</dbReference>
<dbReference type="InterPro" id="IPR006581">
    <property type="entry name" value="VPS10"/>
</dbReference>
<sequence>MTERVLILFGMCVLVAVIRTQGFRQEKGTSRTVVFHRTAQEETNSREKRDTRTRRSIFNSCTLKLSASESKILDQNTHETAFHGDDGSSFTLTWVGDGTGVILVLSTISAPVGVVVGGGSSRLYRSEDYGKTFHDISHVINNTFIRKEFGISTGPGNSQKVILSADVPALESNGGIIFTSVDAGISFEALQLPFHPRQAITFHFQNPNYLVTISIDGGLWLSLDFGNTWDKVHEGVHSFMWGSSTTLFFSSSPNGTVDADRRGELYLKRTEDLGKTFTTITQNIFSFGYIGGFLFTSVMEKLGAPRVIYVSSDQGHVFNKAQLPSATIEQFYSVLDGDEDMIFMHVDDPGDDRGILYSKSLERHLFGGEGKSDFTNITSLRGVYLTNVLEEDDRIRTVISFDRGGEWRLLSKPENAECGKNTKNCNLHIHGEYSRYNGLAPLLPLSDPSAVGLVIAHGSVGDSVTSAWPDVYVSDDGGYTWTRTLQGPHHYAILDSGGLVVAVESHTDRLVKTIKFSTDEGQCWKRYNFTEQAIFFAGLATEPGTKTMNLTIWGYRPEEEYRATWVAVTIDFQHLLTRDCEEHDYVNWLAHSTPGQDSDTNGCVLGYKETFRRLKKQSVCRNGRDYIVKREQSPCLCTREDYLCDYGYYRHESSSECIEQEDLKNHTLEVCLNGEEEELQTSGYRKVPSDKCEGGFTPSRRERTKGPQSTVLVTVVAVSIMVVGLVAAIFLIVRRMLCTDRVPAYRFSALQLQEDDQCISVGPQTVTVSNRVGYQSDSDEDLIE</sequence>
<keyword evidence="5" id="KW-0812">Transmembrane</keyword>
<dbReference type="Gene3D" id="2.10.70.80">
    <property type="match status" value="1"/>
</dbReference>
<evidence type="ECO:0000259" key="7">
    <source>
        <dbReference type="SMART" id="SM00602"/>
    </source>
</evidence>
<proteinExistence type="predicted"/>
<dbReference type="GO" id="GO:0005794">
    <property type="term" value="C:Golgi apparatus"/>
    <property type="evidence" value="ECO:0007669"/>
    <property type="project" value="TreeGrafter"/>
</dbReference>
<feature type="domain" description="VPS10" evidence="7">
    <location>
        <begin position="112"/>
        <end position="711"/>
    </location>
</feature>
<dbReference type="EMBL" id="JAERUA010000017">
    <property type="protein sequence ID" value="KAI1888098.1"/>
    <property type="molecule type" value="Genomic_DNA"/>
</dbReference>
<evidence type="ECO:0000256" key="1">
    <source>
        <dbReference type="ARBA" id="ARBA00004370"/>
    </source>
</evidence>
<keyword evidence="3 5" id="KW-0472">Membrane</keyword>
<organism evidence="8 9">
    <name type="scientific">Albula goreensis</name>
    <dbReference type="NCBI Taxonomy" id="1534307"/>
    <lineage>
        <taxon>Eukaryota</taxon>
        <taxon>Metazoa</taxon>
        <taxon>Chordata</taxon>
        <taxon>Craniata</taxon>
        <taxon>Vertebrata</taxon>
        <taxon>Euteleostomi</taxon>
        <taxon>Actinopterygii</taxon>
        <taxon>Neopterygii</taxon>
        <taxon>Teleostei</taxon>
        <taxon>Albuliformes</taxon>
        <taxon>Albulidae</taxon>
        <taxon>Albula</taxon>
    </lineage>
</organism>
<keyword evidence="4" id="KW-0325">Glycoprotein</keyword>
<keyword evidence="9" id="KW-1185">Reference proteome</keyword>
<dbReference type="InterPro" id="IPR015943">
    <property type="entry name" value="WD40/YVTN_repeat-like_dom_sf"/>
</dbReference>
<dbReference type="PANTHER" id="PTHR12106">
    <property type="entry name" value="SORTILIN RELATED"/>
    <property type="match status" value="1"/>
</dbReference>
<feature type="signal peptide" evidence="6">
    <location>
        <begin position="1"/>
        <end position="22"/>
    </location>
</feature>
<dbReference type="Gene3D" id="3.30.60.270">
    <property type="match status" value="1"/>
</dbReference>
<dbReference type="Proteomes" id="UP000829720">
    <property type="component" value="Unassembled WGS sequence"/>
</dbReference>
<keyword evidence="6" id="KW-0732">Signal</keyword>
<dbReference type="GO" id="GO:0005829">
    <property type="term" value="C:cytosol"/>
    <property type="evidence" value="ECO:0007669"/>
    <property type="project" value="GOC"/>
</dbReference>
<evidence type="ECO:0000256" key="2">
    <source>
        <dbReference type="ARBA" id="ARBA00022737"/>
    </source>
</evidence>